<protein>
    <submittedName>
        <fullName evidence="3">Aminotransferase class V-fold PLP-dependent enzyme</fullName>
    </submittedName>
</protein>
<dbReference type="InterPro" id="IPR015422">
    <property type="entry name" value="PyrdxlP-dep_Trfase_small"/>
</dbReference>
<dbReference type="Gene3D" id="3.40.640.10">
    <property type="entry name" value="Type I PLP-dependent aspartate aminotransferase-like (Major domain)"/>
    <property type="match status" value="1"/>
</dbReference>
<keyword evidence="4" id="KW-1185">Reference proteome</keyword>
<reference evidence="3" key="1">
    <citation type="submission" date="2020-12" db="EMBL/GenBank/DDBJ databases">
        <title>Sedimentitalea sp. nov., isolated from sand in Incheon.</title>
        <authorList>
            <person name="Kim W."/>
        </authorList>
    </citation>
    <scope>NUCLEOTIDE SEQUENCE</scope>
    <source>
        <strain evidence="3">CAU 1593</strain>
    </source>
</reference>
<dbReference type="RefSeq" id="WP_199025096.1">
    <property type="nucleotide sequence ID" value="NZ_JAELVR010000007.1"/>
</dbReference>
<proteinExistence type="predicted"/>
<comment type="caution">
    <text evidence="3">The sequence shown here is derived from an EMBL/GenBank/DDBJ whole genome shotgun (WGS) entry which is preliminary data.</text>
</comment>
<feature type="domain" description="Aminotransferase class V" evidence="2">
    <location>
        <begin position="40"/>
        <end position="399"/>
    </location>
</feature>
<evidence type="ECO:0000256" key="1">
    <source>
        <dbReference type="ARBA" id="ARBA00022898"/>
    </source>
</evidence>
<dbReference type="EMBL" id="JAELVR010000007">
    <property type="protein sequence ID" value="MBJ6372222.1"/>
    <property type="molecule type" value="Genomic_DNA"/>
</dbReference>
<keyword evidence="3" id="KW-0032">Aminotransferase</keyword>
<dbReference type="PANTHER" id="PTHR43686:SF1">
    <property type="entry name" value="AMINOTRAN_5 DOMAIN-CONTAINING PROTEIN"/>
    <property type="match status" value="1"/>
</dbReference>
<accession>A0A8J7IVN5</accession>
<name>A0A8J7IVN5_9RHOB</name>
<dbReference type="GO" id="GO:0008483">
    <property type="term" value="F:transaminase activity"/>
    <property type="evidence" value="ECO:0007669"/>
    <property type="project" value="UniProtKB-KW"/>
</dbReference>
<evidence type="ECO:0000313" key="3">
    <source>
        <dbReference type="EMBL" id="MBJ6372222.1"/>
    </source>
</evidence>
<dbReference type="PANTHER" id="PTHR43686">
    <property type="entry name" value="SULFURTRANSFERASE-RELATED"/>
    <property type="match status" value="1"/>
</dbReference>
<dbReference type="InterPro" id="IPR015424">
    <property type="entry name" value="PyrdxlP-dep_Trfase"/>
</dbReference>
<dbReference type="InterPro" id="IPR000192">
    <property type="entry name" value="Aminotrans_V_dom"/>
</dbReference>
<dbReference type="Proteomes" id="UP000619079">
    <property type="component" value="Unassembled WGS sequence"/>
</dbReference>
<keyword evidence="1" id="KW-0663">Pyridoxal phosphate</keyword>
<gene>
    <name evidence="3" type="ORF">JF290_11855</name>
</gene>
<evidence type="ECO:0000259" key="2">
    <source>
        <dbReference type="Pfam" id="PF00266"/>
    </source>
</evidence>
<dbReference type="Pfam" id="PF00266">
    <property type="entry name" value="Aminotran_5"/>
    <property type="match status" value="1"/>
</dbReference>
<dbReference type="InterPro" id="IPR015421">
    <property type="entry name" value="PyrdxlP-dep_Trfase_major"/>
</dbReference>
<keyword evidence="3" id="KW-0808">Transferase</keyword>
<dbReference type="AlphaFoldDB" id="A0A8J7IVN5"/>
<evidence type="ECO:0000313" key="4">
    <source>
        <dbReference type="Proteomes" id="UP000619079"/>
    </source>
</evidence>
<dbReference type="SUPFAM" id="SSF53383">
    <property type="entry name" value="PLP-dependent transferases"/>
    <property type="match status" value="1"/>
</dbReference>
<sequence>MTLTKFRDTVLAATHGGTLREGLIGENILIPGLRGEVPLVYADYVASGRALRQVEEFVMSDVLPFYANSHTEASFCGAQMTRLRRAARAEIARLVGAGPDDKVIFAGSGATAGLNRLVSLFGVNEAAAPVVFIGPYEHHSNILPWRESRATVVEIPEDRDGGPDLVALGKALAEHAGSDLKIGSFSAASNVTGVITETGPVTRLLKAHGALAVWDYAGAGPYLPIDIGDGLRARKDAIVVSPHKFPGGPGASGVLVVNEKAVRRTTPSWPGGGTVSFVSPWRHDYSDDLTAREEAGTPNVIGDIRAALAFIVKDAVGAEAIAEREARFNRMALDGWRDNPHLTLLGTNRAHRLPIFSFQVRDREGTPVHQQLFTRMLSDIYGIQARGGCACAGPYAHRLLGISQLESDALHSDLKAGRELRKPGWVRLNFSYLMDEATVQFIIDSVNELSRTTEKHAPLYQADPATARFHSRSHAA</sequence>
<organism evidence="3 4">
    <name type="scientific">Sedimentitalea arenosa</name>
    <dbReference type="NCBI Taxonomy" id="2798803"/>
    <lineage>
        <taxon>Bacteria</taxon>
        <taxon>Pseudomonadati</taxon>
        <taxon>Pseudomonadota</taxon>
        <taxon>Alphaproteobacteria</taxon>
        <taxon>Rhodobacterales</taxon>
        <taxon>Paracoccaceae</taxon>
        <taxon>Sedimentitalea</taxon>
    </lineage>
</organism>
<dbReference type="Gene3D" id="3.90.1150.10">
    <property type="entry name" value="Aspartate Aminotransferase, domain 1"/>
    <property type="match status" value="1"/>
</dbReference>